<dbReference type="Proteomes" id="UP000678374">
    <property type="component" value="Unassembled WGS sequence"/>
</dbReference>
<proteinExistence type="predicted"/>
<organism evidence="3 4">
    <name type="scientific">Ideonella aquatica</name>
    <dbReference type="NCBI Taxonomy" id="2824119"/>
    <lineage>
        <taxon>Bacteria</taxon>
        <taxon>Pseudomonadati</taxon>
        <taxon>Pseudomonadota</taxon>
        <taxon>Betaproteobacteria</taxon>
        <taxon>Burkholderiales</taxon>
        <taxon>Sphaerotilaceae</taxon>
        <taxon>Ideonella</taxon>
    </lineage>
</organism>
<evidence type="ECO:0000313" key="3">
    <source>
        <dbReference type="EMBL" id="MBQ0957739.1"/>
    </source>
</evidence>
<dbReference type="RefSeq" id="WP_210800105.1">
    <property type="nucleotide sequence ID" value="NZ_JAGQDE010000001.1"/>
</dbReference>
<evidence type="ECO:0000256" key="1">
    <source>
        <dbReference type="SAM" id="Phobius"/>
    </source>
</evidence>
<keyword evidence="1" id="KW-1133">Transmembrane helix</keyword>
<name>A0A940YH50_9BURK</name>
<keyword evidence="1" id="KW-0472">Membrane</keyword>
<sequence length="186" mass="19181">MKHSSTLAAIPLAALLFLTTPGAMAGDGHDHGAAAPAATGPALPRFAAVSDVFELVGVLNGKQITLYLDRTADNSPVTEAQIELEVAGKKFKAAKQGSDEFEVVLPEAPKPGALPITATVTAGADSDLLAGELDIHEAAHADEAEHSHSWKEYAGWALGGIAALAVLLTVGRRVMRSRQVRMGGAA</sequence>
<keyword evidence="4" id="KW-1185">Reference proteome</keyword>
<keyword evidence="2" id="KW-0732">Signal</keyword>
<dbReference type="EMBL" id="JAGQDE010000001">
    <property type="protein sequence ID" value="MBQ0957739.1"/>
    <property type="molecule type" value="Genomic_DNA"/>
</dbReference>
<evidence type="ECO:0000313" key="4">
    <source>
        <dbReference type="Proteomes" id="UP000678374"/>
    </source>
</evidence>
<evidence type="ECO:0000256" key="2">
    <source>
        <dbReference type="SAM" id="SignalP"/>
    </source>
</evidence>
<gene>
    <name evidence="3" type="ORF">KAK06_02105</name>
</gene>
<accession>A0A940YH50</accession>
<dbReference type="AlphaFoldDB" id="A0A940YH50"/>
<keyword evidence="1" id="KW-0812">Transmembrane</keyword>
<feature type="signal peptide" evidence="2">
    <location>
        <begin position="1"/>
        <end position="25"/>
    </location>
</feature>
<protein>
    <submittedName>
        <fullName evidence="3">Uncharacterized protein</fullName>
    </submittedName>
</protein>
<feature type="transmembrane region" description="Helical" evidence="1">
    <location>
        <begin position="153"/>
        <end position="171"/>
    </location>
</feature>
<feature type="chain" id="PRO_5038011755" evidence="2">
    <location>
        <begin position="26"/>
        <end position="186"/>
    </location>
</feature>
<reference evidence="3" key="1">
    <citation type="submission" date="2021-04" db="EMBL/GenBank/DDBJ databases">
        <title>The genome sequence of Ideonella sp. 4Y11.</title>
        <authorList>
            <person name="Liu Y."/>
        </authorList>
    </citation>
    <scope>NUCLEOTIDE SEQUENCE</scope>
    <source>
        <strain evidence="3">4Y11</strain>
    </source>
</reference>
<comment type="caution">
    <text evidence="3">The sequence shown here is derived from an EMBL/GenBank/DDBJ whole genome shotgun (WGS) entry which is preliminary data.</text>
</comment>